<organism evidence="2 3">
    <name type="scientific">Candidatus Azambacteria bacterium GW2011_GWB2_46_37</name>
    <dbReference type="NCBI Taxonomy" id="1618618"/>
    <lineage>
        <taxon>Bacteria</taxon>
        <taxon>Candidatus Azamiibacteriota</taxon>
    </lineage>
</organism>
<evidence type="ECO:0000256" key="1">
    <source>
        <dbReference type="SAM" id="Phobius"/>
    </source>
</evidence>
<protein>
    <submittedName>
        <fullName evidence="2">Uncharacterized protein</fullName>
    </submittedName>
</protein>
<evidence type="ECO:0000313" key="2">
    <source>
        <dbReference type="EMBL" id="KKU39440.1"/>
    </source>
</evidence>
<keyword evidence="1" id="KW-1133">Transmembrane helix</keyword>
<comment type="caution">
    <text evidence="2">The sequence shown here is derived from an EMBL/GenBank/DDBJ whole genome shotgun (WGS) entry which is preliminary data.</text>
</comment>
<dbReference type="Proteomes" id="UP000033818">
    <property type="component" value="Unassembled WGS sequence"/>
</dbReference>
<name>A0A0G1T1V7_9BACT</name>
<dbReference type="EMBL" id="LCMO01000006">
    <property type="protein sequence ID" value="KKU39440.1"/>
    <property type="molecule type" value="Genomic_DNA"/>
</dbReference>
<feature type="transmembrane region" description="Helical" evidence="1">
    <location>
        <begin position="126"/>
        <end position="144"/>
    </location>
</feature>
<gene>
    <name evidence="2" type="ORF">UX53_C0006G0014</name>
</gene>
<sequence length="191" mass="22161">MMNEPQNQDWSFVEHALEEGTCSGFKMAILESEKIFQQMVKNCHFKRPVVIKELPKILSEPEKFFHARLIAEKIILEPNFEITREDAKNIIAAYWRGVQDFGDWLEGVGWLEKQFLKIKYYFPKKAFAKAGIFLFLLILFIQLANKTQVGGNAIAFIADWNDFLFWKIIIAVGVCAILYFGLKITKVYLGK</sequence>
<evidence type="ECO:0000313" key="3">
    <source>
        <dbReference type="Proteomes" id="UP000033818"/>
    </source>
</evidence>
<dbReference type="AlphaFoldDB" id="A0A0G1T1V7"/>
<accession>A0A0G1T1V7</accession>
<keyword evidence="1" id="KW-0812">Transmembrane</keyword>
<reference evidence="2 3" key="1">
    <citation type="journal article" date="2015" name="Nature">
        <title>rRNA introns, odd ribosomes, and small enigmatic genomes across a large radiation of phyla.</title>
        <authorList>
            <person name="Brown C.T."/>
            <person name="Hug L.A."/>
            <person name="Thomas B.C."/>
            <person name="Sharon I."/>
            <person name="Castelle C.J."/>
            <person name="Singh A."/>
            <person name="Wilkins M.J."/>
            <person name="Williams K.H."/>
            <person name="Banfield J.F."/>
        </authorList>
    </citation>
    <scope>NUCLEOTIDE SEQUENCE [LARGE SCALE GENOMIC DNA]</scope>
</reference>
<feature type="transmembrane region" description="Helical" evidence="1">
    <location>
        <begin position="164"/>
        <end position="182"/>
    </location>
</feature>
<proteinExistence type="predicted"/>
<keyword evidence="1" id="KW-0472">Membrane</keyword>